<accession>A0ABS2J415</accession>
<comment type="caution">
    <text evidence="2">The sequence shown here is derived from an EMBL/GenBank/DDBJ whole genome shotgun (WGS) entry which is preliminary data.</text>
</comment>
<feature type="domain" description="HTH cro/C1-type" evidence="1">
    <location>
        <begin position="18"/>
        <end position="50"/>
    </location>
</feature>
<dbReference type="InterPro" id="IPR010982">
    <property type="entry name" value="Lambda_DNA-bd_dom_sf"/>
</dbReference>
<name>A0ABS2J415_9ACTN</name>
<dbReference type="CDD" id="cd00093">
    <property type="entry name" value="HTH_XRE"/>
    <property type="match status" value="1"/>
</dbReference>
<protein>
    <submittedName>
        <fullName evidence="2">Helix-turn-helix domain-containing protein</fullName>
    </submittedName>
</protein>
<gene>
    <name evidence="2" type="ORF">JQX11_31415</name>
</gene>
<dbReference type="Gene3D" id="1.10.260.40">
    <property type="entry name" value="lambda repressor-like DNA-binding domains"/>
    <property type="match status" value="1"/>
</dbReference>
<dbReference type="SUPFAM" id="SSF47413">
    <property type="entry name" value="lambda repressor-like DNA-binding domains"/>
    <property type="match status" value="1"/>
</dbReference>
<evidence type="ECO:0000313" key="2">
    <source>
        <dbReference type="EMBL" id="MBM7080831.1"/>
    </source>
</evidence>
<sequence>MIDRQDLQQARDDLGRKLAALRWSRGLIQEALARQVHTTRSTLGMVERGRQVVDRIFWLQCDTLLDEVPPVCRRVGYLAPVGSG</sequence>
<dbReference type="PROSITE" id="PS50943">
    <property type="entry name" value="HTH_CROC1"/>
    <property type="match status" value="1"/>
</dbReference>
<dbReference type="RefSeq" id="WP_204928549.1">
    <property type="nucleotide sequence ID" value="NZ_JAFEUC010000024.1"/>
</dbReference>
<evidence type="ECO:0000313" key="3">
    <source>
        <dbReference type="Proteomes" id="UP001518872"/>
    </source>
</evidence>
<dbReference type="InterPro" id="IPR001387">
    <property type="entry name" value="Cro/C1-type_HTH"/>
</dbReference>
<reference evidence="2 3" key="1">
    <citation type="submission" date="2021-02" db="EMBL/GenBank/DDBJ databases">
        <authorList>
            <person name="Ra J.-S."/>
        </authorList>
    </citation>
    <scope>NUCLEOTIDE SEQUENCE [LARGE SCALE GENOMIC DNA]</scope>
    <source>
        <strain evidence="2 3">MMS20-R1-14</strain>
    </source>
</reference>
<organism evidence="2 3">
    <name type="scientific">Micromonospora humida</name>
    <dbReference type="NCBI Taxonomy" id="2809018"/>
    <lineage>
        <taxon>Bacteria</taxon>
        <taxon>Bacillati</taxon>
        <taxon>Actinomycetota</taxon>
        <taxon>Actinomycetes</taxon>
        <taxon>Micromonosporales</taxon>
        <taxon>Micromonosporaceae</taxon>
        <taxon>Micromonospora</taxon>
    </lineage>
</organism>
<dbReference type="Pfam" id="PF13560">
    <property type="entry name" value="HTH_31"/>
    <property type="match status" value="1"/>
</dbReference>
<keyword evidence="3" id="KW-1185">Reference proteome</keyword>
<dbReference type="EMBL" id="JAFEUC010000024">
    <property type="protein sequence ID" value="MBM7080831.1"/>
    <property type="molecule type" value="Genomic_DNA"/>
</dbReference>
<evidence type="ECO:0000259" key="1">
    <source>
        <dbReference type="PROSITE" id="PS50943"/>
    </source>
</evidence>
<proteinExistence type="predicted"/>
<dbReference type="Proteomes" id="UP001518872">
    <property type="component" value="Unassembled WGS sequence"/>
</dbReference>